<dbReference type="InterPro" id="IPR006311">
    <property type="entry name" value="TAT_signal"/>
</dbReference>
<gene>
    <name evidence="3" type="ORF">GCM10007933_27360</name>
</gene>
<evidence type="ECO:0008006" key="5">
    <source>
        <dbReference type="Google" id="ProtNLM"/>
    </source>
</evidence>
<sequence length="194" mass="21010">MKSPFCRSTPLARRALLAALLTAGTAAAIPAHADRGGRFRGGPGWGPAPRVWVSPHHHGGFNGWWIVGAPWVFYPPYYSPPPVVVQQEAPIVLPDLPPAPQSWYFCDSARAYYPYTQTCPEGWRSVPATPSGESQAAPPADVQNWYYCESAKGYYPYVQRCPEKWRPVPAQPQAAPQGATPAAPTTGPEGASKP</sequence>
<dbReference type="PROSITE" id="PS51318">
    <property type="entry name" value="TAT"/>
    <property type="match status" value="1"/>
</dbReference>
<feature type="region of interest" description="Disordered" evidence="1">
    <location>
        <begin position="168"/>
        <end position="194"/>
    </location>
</feature>
<evidence type="ECO:0000313" key="4">
    <source>
        <dbReference type="Proteomes" id="UP001157167"/>
    </source>
</evidence>
<accession>A0ABQ6FCH5</accession>
<evidence type="ECO:0000256" key="1">
    <source>
        <dbReference type="SAM" id="MobiDB-lite"/>
    </source>
</evidence>
<evidence type="ECO:0000313" key="3">
    <source>
        <dbReference type="EMBL" id="GLT23272.1"/>
    </source>
</evidence>
<evidence type="ECO:0000256" key="2">
    <source>
        <dbReference type="SAM" id="SignalP"/>
    </source>
</evidence>
<dbReference type="RefSeq" id="WP_284188485.1">
    <property type="nucleotide sequence ID" value="NZ_BSPX01000042.1"/>
</dbReference>
<keyword evidence="4" id="KW-1185">Reference proteome</keyword>
<comment type="caution">
    <text evidence="3">The sequence shown here is derived from an EMBL/GenBank/DDBJ whole genome shotgun (WGS) entry which is preliminary data.</text>
</comment>
<dbReference type="Proteomes" id="UP001157167">
    <property type="component" value="Unassembled WGS sequence"/>
</dbReference>
<feature type="chain" id="PRO_5045907167" description="Lipoprotein" evidence="2">
    <location>
        <begin position="34"/>
        <end position="194"/>
    </location>
</feature>
<name>A0ABQ6FCH5_9RHOO</name>
<proteinExistence type="predicted"/>
<feature type="signal peptide" evidence="2">
    <location>
        <begin position="1"/>
        <end position="33"/>
    </location>
</feature>
<reference evidence="4" key="1">
    <citation type="journal article" date="2019" name="Int. J. Syst. Evol. Microbiol.">
        <title>The Global Catalogue of Microorganisms (GCM) 10K type strain sequencing project: providing services to taxonomists for standard genome sequencing and annotation.</title>
        <authorList>
            <consortium name="The Broad Institute Genomics Platform"/>
            <consortium name="The Broad Institute Genome Sequencing Center for Infectious Disease"/>
            <person name="Wu L."/>
            <person name="Ma J."/>
        </authorList>
    </citation>
    <scope>NUCLEOTIDE SEQUENCE [LARGE SCALE GENOMIC DNA]</scope>
    <source>
        <strain evidence="4">NBRC 102407</strain>
    </source>
</reference>
<organism evidence="3 4">
    <name type="scientific">Zoogloea oryzae</name>
    <dbReference type="NCBI Taxonomy" id="310767"/>
    <lineage>
        <taxon>Bacteria</taxon>
        <taxon>Pseudomonadati</taxon>
        <taxon>Pseudomonadota</taxon>
        <taxon>Betaproteobacteria</taxon>
        <taxon>Rhodocyclales</taxon>
        <taxon>Zoogloeaceae</taxon>
        <taxon>Zoogloea</taxon>
    </lineage>
</organism>
<protein>
    <recommendedName>
        <fullName evidence="5">Lipoprotein</fullName>
    </recommendedName>
</protein>
<keyword evidence="2" id="KW-0732">Signal</keyword>
<dbReference type="EMBL" id="BSPX01000042">
    <property type="protein sequence ID" value="GLT23272.1"/>
    <property type="molecule type" value="Genomic_DNA"/>
</dbReference>